<dbReference type="EnsemblMetazoa" id="CJA32274.1">
    <property type="protein sequence ID" value="CJA32274.1"/>
    <property type="gene ID" value="WBGene00208121"/>
</dbReference>
<dbReference type="AlphaFoldDB" id="A0A8R1IAY7"/>
<sequence>PSPTGIDLKGKASLSGPVVCTAPPFGKEDLGRTTLAWIISGSSATSGADLGANDEAGSNLEVSHTNSVIFCVPALPGNPPDIDRVLHPISIVPSP</sequence>
<keyword evidence="2" id="KW-1185">Reference proteome</keyword>
<organism evidence="1 2">
    <name type="scientific">Caenorhabditis japonica</name>
    <dbReference type="NCBI Taxonomy" id="281687"/>
    <lineage>
        <taxon>Eukaryota</taxon>
        <taxon>Metazoa</taxon>
        <taxon>Ecdysozoa</taxon>
        <taxon>Nematoda</taxon>
        <taxon>Chromadorea</taxon>
        <taxon>Rhabditida</taxon>
        <taxon>Rhabditina</taxon>
        <taxon>Rhabditomorpha</taxon>
        <taxon>Rhabditoidea</taxon>
        <taxon>Rhabditidae</taxon>
        <taxon>Peloderinae</taxon>
        <taxon>Caenorhabditis</taxon>
    </lineage>
</organism>
<evidence type="ECO:0000313" key="2">
    <source>
        <dbReference type="Proteomes" id="UP000005237"/>
    </source>
</evidence>
<accession>A0A8R1IAY7</accession>
<reference evidence="2" key="1">
    <citation type="submission" date="2010-08" db="EMBL/GenBank/DDBJ databases">
        <authorList>
            <consortium name="Caenorhabditis japonica Sequencing Consortium"/>
            <person name="Wilson R.K."/>
        </authorList>
    </citation>
    <scope>NUCLEOTIDE SEQUENCE [LARGE SCALE GENOMIC DNA]</scope>
    <source>
        <strain evidence="2">DF5081</strain>
    </source>
</reference>
<protein>
    <submittedName>
        <fullName evidence="1">Uncharacterized protein</fullName>
    </submittedName>
</protein>
<evidence type="ECO:0000313" key="1">
    <source>
        <dbReference type="EnsemblMetazoa" id="CJA32274.1"/>
    </source>
</evidence>
<name>A0A8R1IAY7_CAEJA</name>
<dbReference type="Proteomes" id="UP000005237">
    <property type="component" value="Unassembled WGS sequence"/>
</dbReference>
<reference evidence="1" key="2">
    <citation type="submission" date="2022-06" db="UniProtKB">
        <authorList>
            <consortium name="EnsemblMetazoa"/>
        </authorList>
    </citation>
    <scope>IDENTIFICATION</scope>
    <source>
        <strain evidence="1">DF5081</strain>
    </source>
</reference>
<proteinExistence type="predicted"/>